<gene>
    <name evidence="1" type="ORF">METZ01_LOCUS72838</name>
</gene>
<dbReference type="EMBL" id="UINC01005233">
    <property type="protein sequence ID" value="SVA19984.1"/>
    <property type="molecule type" value="Genomic_DNA"/>
</dbReference>
<evidence type="ECO:0000313" key="1">
    <source>
        <dbReference type="EMBL" id="SVA19984.1"/>
    </source>
</evidence>
<feature type="non-terminal residue" evidence="1">
    <location>
        <position position="1"/>
    </location>
</feature>
<dbReference type="SUPFAM" id="SSF49503">
    <property type="entry name" value="Cupredoxins"/>
    <property type="match status" value="1"/>
</dbReference>
<proteinExistence type="predicted"/>
<dbReference type="Gene3D" id="2.60.40.420">
    <property type="entry name" value="Cupredoxins - blue copper proteins"/>
    <property type="match status" value="1"/>
</dbReference>
<evidence type="ECO:0008006" key="2">
    <source>
        <dbReference type="Google" id="ProtNLM"/>
    </source>
</evidence>
<accession>A0A381TVX3</accession>
<reference evidence="1" key="1">
    <citation type="submission" date="2018-05" db="EMBL/GenBank/DDBJ databases">
        <authorList>
            <person name="Lanie J.A."/>
            <person name="Ng W.-L."/>
            <person name="Kazmierczak K.M."/>
            <person name="Andrzejewski T.M."/>
            <person name="Davidsen T.M."/>
            <person name="Wayne K.J."/>
            <person name="Tettelin H."/>
            <person name="Glass J.I."/>
            <person name="Rusch D."/>
            <person name="Podicherti R."/>
            <person name="Tsui H.-C.T."/>
            <person name="Winkler M.E."/>
        </authorList>
    </citation>
    <scope>NUCLEOTIDE SEQUENCE</scope>
</reference>
<dbReference type="AlphaFoldDB" id="A0A381TVX3"/>
<protein>
    <recommendedName>
        <fullName evidence="2">Blue (type 1) copper domain-containing protein</fullName>
    </recommendedName>
</protein>
<sequence length="60" mass="6201">VRPSAEGPGPGWFAEVDVGTLADGGSGSVTFDNVGDFPYFCSFHGTARRGQRGRVVVVTG</sequence>
<dbReference type="InterPro" id="IPR008972">
    <property type="entry name" value="Cupredoxin"/>
</dbReference>
<organism evidence="1">
    <name type="scientific">marine metagenome</name>
    <dbReference type="NCBI Taxonomy" id="408172"/>
    <lineage>
        <taxon>unclassified sequences</taxon>
        <taxon>metagenomes</taxon>
        <taxon>ecological metagenomes</taxon>
    </lineage>
</organism>
<name>A0A381TVX3_9ZZZZ</name>